<organism evidence="1 3">
    <name type="scientific">Didymodactylos carnosus</name>
    <dbReference type="NCBI Taxonomy" id="1234261"/>
    <lineage>
        <taxon>Eukaryota</taxon>
        <taxon>Metazoa</taxon>
        <taxon>Spiralia</taxon>
        <taxon>Gnathifera</taxon>
        <taxon>Rotifera</taxon>
        <taxon>Eurotatoria</taxon>
        <taxon>Bdelloidea</taxon>
        <taxon>Philodinida</taxon>
        <taxon>Philodinidae</taxon>
        <taxon>Didymodactylos</taxon>
    </lineage>
</organism>
<feature type="non-terminal residue" evidence="1">
    <location>
        <position position="199"/>
    </location>
</feature>
<comment type="caution">
    <text evidence="1">The sequence shown here is derived from an EMBL/GenBank/DDBJ whole genome shotgun (WGS) entry which is preliminary data.</text>
</comment>
<dbReference type="AlphaFoldDB" id="A0A8S2G8S3"/>
<feature type="non-terminal residue" evidence="1">
    <location>
        <position position="1"/>
    </location>
</feature>
<reference evidence="1" key="1">
    <citation type="submission" date="2021-02" db="EMBL/GenBank/DDBJ databases">
        <authorList>
            <person name="Nowell W R."/>
        </authorList>
    </citation>
    <scope>NUCLEOTIDE SEQUENCE</scope>
</reference>
<proteinExistence type="predicted"/>
<gene>
    <name evidence="1" type="ORF">OVA965_LOCUS44782</name>
    <name evidence="2" type="ORF">TMI583_LOCUS47791</name>
</gene>
<name>A0A8S2G8S3_9BILA</name>
<protein>
    <submittedName>
        <fullName evidence="1">Uncharacterized protein</fullName>
    </submittedName>
</protein>
<dbReference type="EMBL" id="CAJNOK010065864">
    <property type="protein sequence ID" value="CAF1650197.1"/>
    <property type="molecule type" value="Genomic_DNA"/>
</dbReference>
<evidence type="ECO:0000313" key="1">
    <source>
        <dbReference type="EMBL" id="CAF1650197.1"/>
    </source>
</evidence>
<accession>A0A8S2G8S3</accession>
<sequence length="199" mass="24176">IDNNLESFILIWLDAELDETNNDDLRQLKRIVNSLKTYDNVKDCINYILSIDGYNERVLLIISGSFGKRSMSDIHDIAQIDFIYIFSPMKTKYEELTKQYKKIQENENELKIINEFNKNYQSNKCIWWYTRNCFLYRILNKSFRIMDLNIIFKLRFFIIDMYKQLKQLHYEQYIKKSSLLKNMKILIVYREQGITKNEL</sequence>
<dbReference type="Proteomes" id="UP000677228">
    <property type="component" value="Unassembled WGS sequence"/>
</dbReference>
<evidence type="ECO:0000313" key="3">
    <source>
        <dbReference type="Proteomes" id="UP000677228"/>
    </source>
</evidence>
<dbReference type="Proteomes" id="UP000682733">
    <property type="component" value="Unassembled WGS sequence"/>
</dbReference>
<dbReference type="EMBL" id="CAJOBA010094186">
    <property type="protein sequence ID" value="CAF4496868.1"/>
    <property type="molecule type" value="Genomic_DNA"/>
</dbReference>
<evidence type="ECO:0000313" key="2">
    <source>
        <dbReference type="EMBL" id="CAF4496868.1"/>
    </source>
</evidence>